<proteinExistence type="predicted"/>
<dbReference type="Proteomes" id="UP000055024">
    <property type="component" value="Unassembled WGS sequence"/>
</dbReference>
<evidence type="ECO:0000313" key="1">
    <source>
        <dbReference type="EMBL" id="KRZ07516.1"/>
    </source>
</evidence>
<gene>
    <name evidence="1" type="ORF">T11_17553</name>
</gene>
<protein>
    <submittedName>
        <fullName evidence="1">Uncharacterized protein</fullName>
    </submittedName>
</protein>
<dbReference type="EMBL" id="JYDP01000101">
    <property type="protein sequence ID" value="KRZ07516.1"/>
    <property type="molecule type" value="Genomic_DNA"/>
</dbReference>
<organism evidence="1 2">
    <name type="scientific">Trichinella zimbabwensis</name>
    <dbReference type="NCBI Taxonomy" id="268475"/>
    <lineage>
        <taxon>Eukaryota</taxon>
        <taxon>Metazoa</taxon>
        <taxon>Ecdysozoa</taxon>
        <taxon>Nematoda</taxon>
        <taxon>Enoplea</taxon>
        <taxon>Dorylaimia</taxon>
        <taxon>Trichinellida</taxon>
        <taxon>Trichinellidae</taxon>
        <taxon>Trichinella</taxon>
    </lineage>
</organism>
<dbReference type="AlphaFoldDB" id="A0A0V1HAX8"/>
<sequence>MHRSSFRFHIPLDFVLPYKYCAHAEAVNRTSRIEPGSGGWGLMFWLAELLSSTPHHPPPRQNVFTEVGSLSNQRTTVPRSSDEKVE</sequence>
<comment type="caution">
    <text evidence="1">The sequence shown here is derived from an EMBL/GenBank/DDBJ whole genome shotgun (WGS) entry which is preliminary data.</text>
</comment>
<accession>A0A0V1HAX8</accession>
<keyword evidence="2" id="KW-1185">Reference proteome</keyword>
<reference evidence="1 2" key="1">
    <citation type="submission" date="2015-01" db="EMBL/GenBank/DDBJ databases">
        <title>Evolution of Trichinella species and genotypes.</title>
        <authorList>
            <person name="Korhonen P.K."/>
            <person name="Edoardo P."/>
            <person name="Giuseppe L.R."/>
            <person name="Gasser R.B."/>
        </authorList>
    </citation>
    <scope>NUCLEOTIDE SEQUENCE [LARGE SCALE GENOMIC DNA]</scope>
    <source>
        <strain evidence="1">ISS1029</strain>
    </source>
</reference>
<name>A0A0V1HAX8_9BILA</name>
<evidence type="ECO:0000313" key="2">
    <source>
        <dbReference type="Proteomes" id="UP000055024"/>
    </source>
</evidence>